<proteinExistence type="predicted"/>
<dbReference type="AlphaFoldDB" id="A0A699WLY3"/>
<accession>A0A699WLY3</accession>
<feature type="non-terminal residue" evidence="1">
    <location>
        <position position="127"/>
    </location>
</feature>
<reference evidence="1" key="1">
    <citation type="journal article" date="2019" name="Sci. Rep.">
        <title>Draft genome of Tanacetum cinerariifolium, the natural source of mosquito coil.</title>
        <authorList>
            <person name="Yamashiro T."/>
            <person name="Shiraishi A."/>
            <person name="Satake H."/>
            <person name="Nakayama K."/>
        </authorList>
    </citation>
    <scope>NUCLEOTIDE SEQUENCE</scope>
</reference>
<feature type="non-terminal residue" evidence="1">
    <location>
        <position position="1"/>
    </location>
</feature>
<evidence type="ECO:0000313" key="1">
    <source>
        <dbReference type="EMBL" id="GFD48742.1"/>
    </source>
</evidence>
<protein>
    <recommendedName>
        <fullName evidence="2">TonB-dependent receptor</fullName>
    </recommendedName>
</protein>
<organism evidence="1">
    <name type="scientific">Tanacetum cinerariifolium</name>
    <name type="common">Dalmatian daisy</name>
    <name type="synonym">Chrysanthemum cinerariifolium</name>
    <dbReference type="NCBI Taxonomy" id="118510"/>
    <lineage>
        <taxon>Eukaryota</taxon>
        <taxon>Viridiplantae</taxon>
        <taxon>Streptophyta</taxon>
        <taxon>Embryophyta</taxon>
        <taxon>Tracheophyta</taxon>
        <taxon>Spermatophyta</taxon>
        <taxon>Magnoliopsida</taxon>
        <taxon>eudicotyledons</taxon>
        <taxon>Gunneridae</taxon>
        <taxon>Pentapetalae</taxon>
        <taxon>asterids</taxon>
        <taxon>campanulids</taxon>
        <taxon>Asterales</taxon>
        <taxon>Asteraceae</taxon>
        <taxon>Asteroideae</taxon>
        <taxon>Anthemideae</taxon>
        <taxon>Anthemidinae</taxon>
        <taxon>Tanacetum</taxon>
    </lineage>
</organism>
<dbReference type="EMBL" id="BKCJ011728856">
    <property type="protein sequence ID" value="GFD48742.1"/>
    <property type="molecule type" value="Genomic_DNA"/>
</dbReference>
<evidence type="ECO:0008006" key="2">
    <source>
        <dbReference type="Google" id="ProtNLM"/>
    </source>
</evidence>
<gene>
    <name evidence="1" type="ORF">Tci_920711</name>
</gene>
<name>A0A699WLY3_TANCI</name>
<comment type="caution">
    <text evidence="1">The sequence shown here is derived from an EMBL/GenBank/DDBJ whole genome shotgun (WGS) entry which is preliminary data.</text>
</comment>
<sequence>LVSSDFQPRTTFGAGVRYVTRSGFFSTVSYNFSYGYSWKTKITNEQEFKPIDVAYNTFSSTPAFDSILATRQFLRNSFQNQFILGSSYRYTYNQQVLEQRRQQIFFQGIVEVSGNVANALSGLTAGQ</sequence>